<dbReference type="Pfam" id="PF02617">
    <property type="entry name" value="ClpS"/>
    <property type="match status" value="1"/>
</dbReference>
<dbReference type="EMBL" id="CP018799">
    <property type="protein sequence ID" value="ATX79333.1"/>
    <property type="molecule type" value="Genomic_DNA"/>
</dbReference>
<dbReference type="GO" id="GO:0030163">
    <property type="term" value="P:protein catabolic process"/>
    <property type="evidence" value="ECO:0007669"/>
    <property type="project" value="InterPro"/>
</dbReference>
<dbReference type="GO" id="GO:0008233">
    <property type="term" value="F:peptidase activity"/>
    <property type="evidence" value="ECO:0007669"/>
    <property type="project" value="UniProtKB-KW"/>
</dbReference>
<accession>A0A2K8KWW9</accession>
<keyword evidence="5" id="KW-1185">Reference proteome</keyword>
<dbReference type="GO" id="GO:0006508">
    <property type="term" value="P:proteolysis"/>
    <property type="evidence" value="ECO:0007669"/>
    <property type="project" value="UniProtKB-UniRule"/>
</dbReference>
<dbReference type="SUPFAM" id="SSF54736">
    <property type="entry name" value="ClpS-like"/>
    <property type="match status" value="1"/>
</dbReference>
<dbReference type="NCBIfam" id="NF000672">
    <property type="entry name" value="PRK00033.1-5"/>
    <property type="match status" value="1"/>
</dbReference>
<evidence type="ECO:0000256" key="2">
    <source>
        <dbReference type="SAM" id="MobiDB-lite"/>
    </source>
</evidence>
<dbReference type="HAMAP" id="MF_00302">
    <property type="entry name" value="ClpS"/>
    <property type="match status" value="1"/>
</dbReference>
<dbReference type="AlphaFoldDB" id="A0A2K8KWW9"/>
<dbReference type="InterPro" id="IPR014719">
    <property type="entry name" value="Ribosomal_bL12_C/ClpS-like"/>
</dbReference>
<keyword evidence="4" id="KW-0645">Protease</keyword>
<evidence type="ECO:0000259" key="3">
    <source>
        <dbReference type="Pfam" id="PF02617"/>
    </source>
</evidence>
<evidence type="ECO:0000313" key="5">
    <source>
        <dbReference type="Proteomes" id="UP000231701"/>
    </source>
</evidence>
<comment type="similarity">
    <text evidence="1">Belongs to the ClpS family.</text>
</comment>
<dbReference type="Gene3D" id="3.30.1390.10">
    <property type="match status" value="1"/>
</dbReference>
<dbReference type="InterPro" id="IPR022935">
    <property type="entry name" value="ClpS"/>
</dbReference>
<dbReference type="PANTHER" id="PTHR33473">
    <property type="entry name" value="ATP-DEPENDENT CLP PROTEASE ADAPTER PROTEIN CLPS1, CHLOROPLASTIC"/>
    <property type="match status" value="1"/>
</dbReference>
<comment type="subunit">
    <text evidence="1">Binds to the N-terminal domain of the chaperone ClpA.</text>
</comment>
<evidence type="ECO:0000313" key="4">
    <source>
        <dbReference type="EMBL" id="ATX79333.1"/>
    </source>
</evidence>
<keyword evidence="4" id="KW-0378">Hydrolase</keyword>
<feature type="domain" description="Adaptor protein ClpS core" evidence="3">
    <location>
        <begin position="19"/>
        <end position="96"/>
    </location>
</feature>
<dbReference type="KEGG" id="maes:Ga0123461_0913"/>
<name>A0A2K8KWW9_MARES</name>
<dbReference type="PANTHER" id="PTHR33473:SF19">
    <property type="entry name" value="ATP-DEPENDENT CLP PROTEASE ADAPTER PROTEIN CLPS"/>
    <property type="match status" value="1"/>
</dbReference>
<organism evidence="4 5">
    <name type="scientific">Mariprofundus aestuarium</name>
    <dbReference type="NCBI Taxonomy" id="1921086"/>
    <lineage>
        <taxon>Bacteria</taxon>
        <taxon>Pseudomonadati</taxon>
        <taxon>Pseudomonadota</taxon>
        <taxon>Candidatius Mariprofundia</taxon>
        <taxon>Mariprofundales</taxon>
        <taxon>Mariprofundaceae</taxon>
        <taxon>Mariprofundus</taxon>
    </lineage>
</organism>
<dbReference type="FunFam" id="3.30.1390.10:FF:000002">
    <property type="entry name" value="ATP-dependent Clp protease adapter protein ClpS"/>
    <property type="match status" value="1"/>
</dbReference>
<dbReference type="OrthoDB" id="5295379at2"/>
<dbReference type="InterPro" id="IPR003769">
    <property type="entry name" value="ClpS_core"/>
</dbReference>
<evidence type="ECO:0000256" key="1">
    <source>
        <dbReference type="HAMAP-Rule" id="MF_00302"/>
    </source>
</evidence>
<reference evidence="4 5" key="1">
    <citation type="submission" date="2016-12" db="EMBL/GenBank/DDBJ databases">
        <title>Isolation and genomic insights into novel planktonic Zetaproteobacteria from stratified waters of the Chesapeake Bay.</title>
        <authorList>
            <person name="McAllister S.M."/>
            <person name="Kato S."/>
            <person name="Chan C.S."/>
            <person name="Chiu B.K."/>
            <person name="Field E.K."/>
        </authorList>
    </citation>
    <scope>NUCLEOTIDE SEQUENCE [LARGE SCALE GENOMIC DNA]</scope>
    <source>
        <strain evidence="4 5">CP-5</strain>
    </source>
</reference>
<protein>
    <recommendedName>
        <fullName evidence="1">ATP-dependent Clp protease adapter protein ClpS</fullName>
    </recommendedName>
</protein>
<comment type="function">
    <text evidence="1">Involved in the modulation of the specificity of the ClpAP-mediated ATP-dependent protein degradation.</text>
</comment>
<proteinExistence type="inferred from homology"/>
<feature type="region of interest" description="Disordered" evidence="2">
    <location>
        <begin position="84"/>
        <end position="104"/>
    </location>
</feature>
<sequence>MPEIIPKTEAETVEPQLQRPPMFRVVMLNDDFTPMEFVVDIMIRFFHKSEEMANTLMLQIHHQGSAVCGVFPRDIAETKIHQVETASRTAGHPLRCLTEREPDE</sequence>
<gene>
    <name evidence="1" type="primary">clpS</name>
    <name evidence="4" type="ORF">Ga0123461_0913</name>
</gene>
<dbReference type="Proteomes" id="UP000231701">
    <property type="component" value="Chromosome"/>
</dbReference>